<dbReference type="PATRIC" id="fig|883112.3.peg.1256"/>
<organism evidence="6 7">
    <name type="scientific">Falseniella ignava CCUG 37419</name>
    <dbReference type="NCBI Taxonomy" id="883112"/>
    <lineage>
        <taxon>Bacteria</taxon>
        <taxon>Bacillati</taxon>
        <taxon>Bacillota</taxon>
        <taxon>Bacilli</taxon>
        <taxon>Lactobacillales</taxon>
        <taxon>Aerococcaceae</taxon>
        <taxon>Falseniella</taxon>
    </lineage>
</organism>
<dbReference type="InterPro" id="IPR002376">
    <property type="entry name" value="Formyl_transf_N"/>
</dbReference>
<dbReference type="CDD" id="cd08645">
    <property type="entry name" value="FMT_core_GART"/>
    <property type="match status" value="1"/>
</dbReference>
<evidence type="ECO:0000256" key="1">
    <source>
        <dbReference type="ARBA" id="ARBA00005054"/>
    </source>
</evidence>
<reference evidence="6 7" key="1">
    <citation type="submission" date="2012-07" db="EMBL/GenBank/DDBJ databases">
        <title>The Genome Sequence of Facklamia ignava CCUG 37419.</title>
        <authorList>
            <consortium name="The Broad Institute Genome Sequencing Platform"/>
            <person name="Earl A."/>
            <person name="Ward D."/>
            <person name="Feldgarden M."/>
            <person name="Gevers D."/>
            <person name="Huys G."/>
            <person name="Walker B."/>
            <person name="Young S.K."/>
            <person name="Zeng Q."/>
            <person name="Gargeya S."/>
            <person name="Fitzgerald M."/>
            <person name="Haas B."/>
            <person name="Abouelleil A."/>
            <person name="Alvarado L."/>
            <person name="Arachchi H.M."/>
            <person name="Berlin A.M."/>
            <person name="Chapman S.B."/>
            <person name="Goldberg J."/>
            <person name="Griggs A."/>
            <person name="Gujja S."/>
            <person name="Hansen M."/>
            <person name="Howarth C."/>
            <person name="Imamovic A."/>
            <person name="Larimer J."/>
            <person name="McCowen C."/>
            <person name="Montmayeur A."/>
            <person name="Murphy C."/>
            <person name="Neiman D."/>
            <person name="Pearson M."/>
            <person name="Priest M."/>
            <person name="Roberts A."/>
            <person name="Saif S."/>
            <person name="Shea T."/>
            <person name="Sisk P."/>
            <person name="Sykes S."/>
            <person name="Wortman J."/>
            <person name="Nusbaum C."/>
            <person name="Birren B."/>
        </authorList>
    </citation>
    <scope>NUCLEOTIDE SEQUENCE [LARGE SCALE GENOMIC DNA]</scope>
    <source>
        <strain evidence="6 7">CCUG 37419</strain>
    </source>
</reference>
<evidence type="ECO:0000256" key="3">
    <source>
        <dbReference type="ARBA" id="ARBA00022755"/>
    </source>
</evidence>
<dbReference type="Proteomes" id="UP000005147">
    <property type="component" value="Unassembled WGS sequence"/>
</dbReference>
<dbReference type="eggNOG" id="COG0299">
    <property type="taxonomic scope" value="Bacteria"/>
</dbReference>
<name>K1ME83_9LACT</name>
<keyword evidence="3 4" id="KW-0658">Purine biosynthesis</keyword>
<comment type="function">
    <text evidence="4">Catalyzes the transfer of a formyl group from 10-formyltetrahydrofolate to 5-phospho-ribosyl-glycinamide (GAR), producing 5-phospho-ribosyl-N-formylglycinamide (FGAR) and tetrahydrofolate.</text>
</comment>
<feature type="binding site" evidence="4">
    <location>
        <begin position="83"/>
        <end position="86"/>
    </location>
    <ligand>
        <name>(6R)-10-formyltetrahydrofolate</name>
        <dbReference type="ChEBI" id="CHEBI:195366"/>
    </ligand>
</feature>
<evidence type="ECO:0000313" key="7">
    <source>
        <dbReference type="Proteomes" id="UP000005147"/>
    </source>
</evidence>
<comment type="caution">
    <text evidence="4">Lacks conserved residue(s) required for the propagation of feature annotation.</text>
</comment>
<gene>
    <name evidence="4" type="primary">purN</name>
    <name evidence="6" type="ORF">HMPREF9707_01262</name>
</gene>
<comment type="caution">
    <text evidence="6">The sequence shown here is derived from an EMBL/GenBank/DDBJ whole genome shotgun (WGS) entry which is preliminary data.</text>
</comment>
<keyword evidence="7" id="KW-1185">Reference proteome</keyword>
<proteinExistence type="inferred from homology"/>
<dbReference type="Gene3D" id="3.40.50.170">
    <property type="entry name" value="Formyl transferase, N-terminal domain"/>
    <property type="match status" value="1"/>
</dbReference>
<protein>
    <recommendedName>
        <fullName evidence="4">Phosphoribosylglycinamide formyltransferase</fullName>
        <ecNumber evidence="4">2.1.2.2</ecNumber>
    </recommendedName>
    <alternativeName>
        <fullName evidence="4">5'-phosphoribosylglycinamide transformylase</fullName>
    </alternativeName>
    <alternativeName>
        <fullName evidence="4">GAR transformylase</fullName>
        <shortName evidence="4">GART</shortName>
    </alternativeName>
</protein>
<keyword evidence="2 4" id="KW-0808">Transferase</keyword>
<comment type="similarity">
    <text evidence="4">Belongs to the GART family.</text>
</comment>
<dbReference type="HOGENOM" id="CLU_038395_1_3_9"/>
<evidence type="ECO:0000259" key="5">
    <source>
        <dbReference type="Pfam" id="PF00551"/>
    </source>
</evidence>
<dbReference type="STRING" id="883112.HMPREF9707_01262"/>
<accession>K1ME83</accession>
<dbReference type="GO" id="GO:0005737">
    <property type="term" value="C:cytoplasm"/>
    <property type="evidence" value="ECO:0007669"/>
    <property type="project" value="TreeGrafter"/>
</dbReference>
<evidence type="ECO:0000256" key="2">
    <source>
        <dbReference type="ARBA" id="ARBA00022679"/>
    </source>
</evidence>
<feature type="binding site" evidence="4">
    <location>
        <begin position="16"/>
        <end position="18"/>
    </location>
    <ligand>
        <name>N(1)-(5-phospho-beta-D-ribosyl)glycinamide</name>
        <dbReference type="ChEBI" id="CHEBI:143788"/>
    </ligand>
</feature>
<dbReference type="RefSeq" id="WP_006701905.1">
    <property type="nucleotide sequence ID" value="NZ_JH932301.1"/>
</dbReference>
<dbReference type="NCBIfam" id="TIGR00639">
    <property type="entry name" value="PurN"/>
    <property type="match status" value="1"/>
</dbReference>
<dbReference type="EMBL" id="AGZE01000033">
    <property type="protein sequence ID" value="EKB54334.1"/>
    <property type="molecule type" value="Genomic_DNA"/>
</dbReference>
<feature type="site" description="Raises pKa of active site His" evidence="4">
    <location>
        <position position="143"/>
    </location>
</feature>
<evidence type="ECO:0000313" key="6">
    <source>
        <dbReference type="EMBL" id="EKB54334.1"/>
    </source>
</evidence>
<dbReference type="InterPro" id="IPR004607">
    <property type="entry name" value="GART"/>
</dbReference>
<dbReference type="SUPFAM" id="SSF53328">
    <property type="entry name" value="Formyltransferase"/>
    <property type="match status" value="1"/>
</dbReference>
<dbReference type="EC" id="2.1.2.2" evidence="4"/>
<feature type="domain" description="Formyl transferase N-terminal" evidence="5">
    <location>
        <begin position="6"/>
        <end position="179"/>
    </location>
</feature>
<sequence>MSSNFKRIAVFISGSGTNLQALIDHQDQFNGEIALVISSKCDAYGLERAKQANIPAYHVTDHASLLETLAKYDISLIVLAGYLKILPESLVQRYENQIINIHPSLIPSFSGKGYYGLKVHESAIARGVKISGATTHFVNEEADAGPIILQEAVLVEEMDTPETLQAKVLDVEHAILVQSVKLFTLNRLVVQNHRVLIRRSE</sequence>
<feature type="binding site" evidence="4">
    <location>
        <position position="100"/>
    </location>
    <ligand>
        <name>(6R)-10-formyltetrahydrofolate</name>
        <dbReference type="ChEBI" id="CHEBI:195366"/>
    </ligand>
</feature>
<dbReference type="UniPathway" id="UPA00074">
    <property type="reaction ID" value="UER00126"/>
</dbReference>
<feature type="active site" description="Proton donor" evidence="4">
    <location>
        <position position="102"/>
    </location>
</feature>
<comment type="catalytic activity">
    <reaction evidence="4">
        <text>N(1)-(5-phospho-beta-D-ribosyl)glycinamide + (6R)-10-formyltetrahydrofolate = N(2)-formyl-N(1)-(5-phospho-beta-D-ribosyl)glycinamide + (6S)-5,6,7,8-tetrahydrofolate + H(+)</text>
        <dbReference type="Rhea" id="RHEA:15053"/>
        <dbReference type="ChEBI" id="CHEBI:15378"/>
        <dbReference type="ChEBI" id="CHEBI:57453"/>
        <dbReference type="ChEBI" id="CHEBI:143788"/>
        <dbReference type="ChEBI" id="CHEBI:147286"/>
        <dbReference type="ChEBI" id="CHEBI:195366"/>
        <dbReference type="EC" id="2.1.2.2"/>
    </reaction>
</comment>
<dbReference type="InterPro" id="IPR036477">
    <property type="entry name" value="Formyl_transf_N_sf"/>
</dbReference>
<dbReference type="GO" id="GO:0006189">
    <property type="term" value="P:'de novo' IMP biosynthetic process"/>
    <property type="evidence" value="ECO:0007669"/>
    <property type="project" value="UniProtKB-UniRule"/>
</dbReference>
<dbReference type="PANTHER" id="PTHR43369">
    <property type="entry name" value="PHOSPHORIBOSYLGLYCINAMIDE FORMYLTRANSFERASE"/>
    <property type="match status" value="1"/>
</dbReference>
<comment type="pathway">
    <text evidence="1 4">Purine metabolism; IMP biosynthesis via de novo pathway; N(2)-formyl-N(1)-(5-phospho-D-ribosyl)glycinamide from N(1)-(5-phospho-D-ribosyl)glycinamide (10-formyl THF route): step 1/1.</text>
</comment>
<dbReference type="HAMAP" id="MF_01930">
    <property type="entry name" value="PurN"/>
    <property type="match status" value="1"/>
</dbReference>
<dbReference type="AlphaFoldDB" id="K1ME83"/>
<evidence type="ECO:0000256" key="4">
    <source>
        <dbReference type="HAMAP-Rule" id="MF_01930"/>
    </source>
</evidence>
<dbReference type="Pfam" id="PF00551">
    <property type="entry name" value="Formyl_trans_N"/>
    <property type="match status" value="1"/>
</dbReference>
<dbReference type="PANTHER" id="PTHR43369:SF2">
    <property type="entry name" value="PHOSPHORIBOSYLGLYCINAMIDE FORMYLTRANSFERASE"/>
    <property type="match status" value="1"/>
</dbReference>
<dbReference type="GO" id="GO:0004644">
    <property type="term" value="F:phosphoribosylglycinamide formyltransferase activity"/>
    <property type="evidence" value="ECO:0007669"/>
    <property type="project" value="UniProtKB-UniRule"/>
</dbReference>